<protein>
    <submittedName>
        <fullName evidence="1">Uncharacterized protein</fullName>
    </submittedName>
</protein>
<dbReference type="RefSeq" id="XP_022474085.1">
    <property type="nucleotide sequence ID" value="XM_022619349.1"/>
</dbReference>
<dbReference type="AlphaFoldDB" id="A0A1G4B655"/>
<dbReference type="GeneID" id="34560859"/>
<name>A0A1G4B655_9PEZI</name>
<evidence type="ECO:0000313" key="1">
    <source>
        <dbReference type="EMBL" id="OHE96929.1"/>
    </source>
</evidence>
<evidence type="ECO:0000313" key="2">
    <source>
        <dbReference type="Proteomes" id="UP000176998"/>
    </source>
</evidence>
<proteinExistence type="predicted"/>
<dbReference type="EMBL" id="MJBS01000063">
    <property type="protein sequence ID" value="OHE96929.1"/>
    <property type="molecule type" value="Genomic_DNA"/>
</dbReference>
<organism evidence="1 2">
    <name type="scientific">Colletotrichum orchidophilum</name>
    <dbReference type="NCBI Taxonomy" id="1209926"/>
    <lineage>
        <taxon>Eukaryota</taxon>
        <taxon>Fungi</taxon>
        <taxon>Dikarya</taxon>
        <taxon>Ascomycota</taxon>
        <taxon>Pezizomycotina</taxon>
        <taxon>Sordariomycetes</taxon>
        <taxon>Hypocreomycetidae</taxon>
        <taxon>Glomerellales</taxon>
        <taxon>Glomerellaceae</taxon>
        <taxon>Colletotrichum</taxon>
    </lineage>
</organism>
<keyword evidence="2" id="KW-1185">Reference proteome</keyword>
<accession>A0A1G4B655</accession>
<dbReference type="Proteomes" id="UP000176998">
    <property type="component" value="Unassembled WGS sequence"/>
</dbReference>
<sequence length="99" mass="10846">MNWDWSWSFNRGQSDSLRGRVWCVVFTALVRAEPAAGDSETERLDRDGNGACQGRERAKADQGLMNCCRNEFASIGVLFGGGSGSSHAKRKRANFVGCD</sequence>
<gene>
    <name evidence="1" type="ORF">CORC01_07714</name>
</gene>
<comment type="caution">
    <text evidence="1">The sequence shown here is derived from an EMBL/GenBank/DDBJ whole genome shotgun (WGS) entry which is preliminary data.</text>
</comment>
<reference evidence="1 2" key="1">
    <citation type="submission" date="2016-09" db="EMBL/GenBank/DDBJ databases">
        <authorList>
            <person name="Capua I."/>
            <person name="De Benedictis P."/>
            <person name="Joannis T."/>
            <person name="Lombin L.H."/>
            <person name="Cattoli G."/>
        </authorList>
    </citation>
    <scope>NUCLEOTIDE SEQUENCE [LARGE SCALE GENOMIC DNA]</scope>
    <source>
        <strain evidence="1 2">IMI 309357</strain>
    </source>
</reference>